<protein>
    <recommendedName>
        <fullName evidence="4">EF-hand domain-containing protein</fullName>
    </recommendedName>
</protein>
<accession>A0A0L8HPC6</accession>
<dbReference type="AlphaFoldDB" id="A0A0L8HPC6"/>
<evidence type="ECO:0000256" key="2">
    <source>
        <dbReference type="SAM" id="MobiDB-lite"/>
    </source>
</evidence>
<dbReference type="SUPFAM" id="SSF47473">
    <property type="entry name" value="EF-hand"/>
    <property type="match status" value="1"/>
</dbReference>
<dbReference type="OrthoDB" id="9974725at2759"/>
<proteinExistence type="predicted"/>
<dbReference type="PROSITE" id="PS00018">
    <property type="entry name" value="EF_HAND_1"/>
    <property type="match status" value="2"/>
</dbReference>
<keyword evidence="1" id="KW-0106">Calcium</keyword>
<feature type="region of interest" description="Disordered" evidence="2">
    <location>
        <begin position="96"/>
        <end position="138"/>
    </location>
</feature>
<evidence type="ECO:0000313" key="3">
    <source>
        <dbReference type="EMBL" id="KOF91103.1"/>
    </source>
</evidence>
<dbReference type="Gene3D" id="1.10.238.10">
    <property type="entry name" value="EF-hand"/>
    <property type="match status" value="1"/>
</dbReference>
<name>A0A0L8HPC6_OCTBM</name>
<feature type="compositionally biased region" description="Acidic residues" evidence="2">
    <location>
        <begin position="96"/>
        <end position="114"/>
    </location>
</feature>
<organism evidence="3">
    <name type="scientific">Octopus bimaculoides</name>
    <name type="common">California two-spotted octopus</name>
    <dbReference type="NCBI Taxonomy" id="37653"/>
    <lineage>
        <taxon>Eukaryota</taxon>
        <taxon>Metazoa</taxon>
        <taxon>Spiralia</taxon>
        <taxon>Lophotrochozoa</taxon>
        <taxon>Mollusca</taxon>
        <taxon>Cephalopoda</taxon>
        <taxon>Coleoidea</taxon>
        <taxon>Octopodiformes</taxon>
        <taxon>Octopoda</taxon>
        <taxon>Incirrata</taxon>
        <taxon>Octopodidae</taxon>
        <taxon>Octopus</taxon>
    </lineage>
</organism>
<gene>
    <name evidence="3" type="ORF">OCBIM_22009865mg</name>
</gene>
<feature type="compositionally biased region" description="Acidic residues" evidence="2">
    <location>
        <begin position="123"/>
        <end position="138"/>
    </location>
</feature>
<evidence type="ECO:0008006" key="4">
    <source>
        <dbReference type="Google" id="ProtNLM"/>
    </source>
</evidence>
<dbReference type="InterPro" id="IPR011992">
    <property type="entry name" value="EF-hand-dom_pair"/>
</dbReference>
<dbReference type="STRING" id="37653.A0A0L8HPC6"/>
<dbReference type="EMBL" id="KQ417620">
    <property type="protein sequence ID" value="KOF91103.1"/>
    <property type="molecule type" value="Genomic_DNA"/>
</dbReference>
<reference evidence="3" key="1">
    <citation type="submission" date="2015-07" db="EMBL/GenBank/DDBJ databases">
        <title>MeaNS - Measles Nucleotide Surveillance Program.</title>
        <authorList>
            <person name="Tran T."/>
            <person name="Druce J."/>
        </authorList>
    </citation>
    <scope>NUCLEOTIDE SEQUENCE</scope>
    <source>
        <strain evidence="3">UCB-OBI-ISO-001</strain>
        <tissue evidence="3">Gonad</tissue>
    </source>
</reference>
<dbReference type="InterPro" id="IPR018247">
    <property type="entry name" value="EF_Hand_1_Ca_BS"/>
</dbReference>
<sequence length="306" mass="35644">MSVSFNILKEVEMSRLNRSQCSTGTYFIDLRKDERQSRPRRNLNSEPICPSLSLYIYLALISSGIDMYDCFSYILTLYDNVVVVVVVVYVDDDDDYDDDESEVVDNENEDDDNNNDLNKSETEDVGDENVDNHDDEDDCNHDGVIEWDDFELAIKKICDLHSWPIDGQKHKEARETLKLIWDGLRKFADENEDEQVTKDEWLRMWTECVKSVEKGESLPEWLTKYMNFMFDVNDTSGDNIIDRHEYSTVYTSYGILKSDCEAAFDTLSDGGKTMVTRDIFKRLWTEYFISNDRNAKGNYLFGTPSF</sequence>
<evidence type="ECO:0000256" key="1">
    <source>
        <dbReference type="ARBA" id="ARBA00022837"/>
    </source>
</evidence>